<feature type="domain" description="Enoyl reductase (ER)" evidence="6">
    <location>
        <begin position="21"/>
        <end position="281"/>
    </location>
</feature>
<keyword evidence="8" id="KW-1185">Reference proteome</keyword>
<dbReference type="InterPro" id="IPR013149">
    <property type="entry name" value="ADH-like_C"/>
</dbReference>
<dbReference type="InterPro" id="IPR020843">
    <property type="entry name" value="ER"/>
</dbReference>
<dbReference type="Pfam" id="PF00107">
    <property type="entry name" value="ADH_zinc_N"/>
    <property type="match status" value="1"/>
</dbReference>
<dbReference type="InterPro" id="IPR050129">
    <property type="entry name" value="Zn_alcohol_dh"/>
</dbReference>
<evidence type="ECO:0000313" key="8">
    <source>
        <dbReference type="Proteomes" id="UP001428817"/>
    </source>
</evidence>
<protein>
    <submittedName>
        <fullName evidence="7">Alcohol dehydrogenase catalytic domain-containing protein</fullName>
    </submittedName>
</protein>
<reference evidence="8" key="1">
    <citation type="journal article" date="2019" name="Int. J. Syst. Evol. Microbiol.">
        <title>The Global Catalogue of Microorganisms (GCM) 10K type strain sequencing project: providing services to taxonomists for standard genome sequencing and annotation.</title>
        <authorList>
            <consortium name="The Broad Institute Genomics Platform"/>
            <consortium name="The Broad Institute Genome Sequencing Center for Infectious Disease"/>
            <person name="Wu L."/>
            <person name="Ma J."/>
        </authorList>
    </citation>
    <scope>NUCLEOTIDE SEQUENCE [LARGE SCALE GENOMIC DNA]</scope>
    <source>
        <strain evidence="8">JCM 18303</strain>
    </source>
</reference>
<name>A0ABP9PWZ7_9PSEU</name>
<dbReference type="PANTHER" id="PTHR43401">
    <property type="entry name" value="L-THREONINE 3-DEHYDROGENASE"/>
    <property type="match status" value="1"/>
</dbReference>
<evidence type="ECO:0000256" key="3">
    <source>
        <dbReference type="ARBA" id="ARBA00022833"/>
    </source>
</evidence>
<accession>A0ABP9PWZ7</accession>
<keyword evidence="2 5" id="KW-0479">Metal-binding</keyword>
<dbReference type="PANTHER" id="PTHR43401:SF2">
    <property type="entry name" value="L-THREONINE 3-DEHYDROGENASE"/>
    <property type="match status" value="1"/>
</dbReference>
<comment type="caution">
    <text evidence="7">The sequence shown here is derived from an EMBL/GenBank/DDBJ whole genome shotgun (WGS) entry which is preliminary data.</text>
</comment>
<dbReference type="InterPro" id="IPR011032">
    <property type="entry name" value="GroES-like_sf"/>
</dbReference>
<dbReference type="Proteomes" id="UP001428817">
    <property type="component" value="Unassembled WGS sequence"/>
</dbReference>
<evidence type="ECO:0000256" key="2">
    <source>
        <dbReference type="ARBA" id="ARBA00022723"/>
    </source>
</evidence>
<evidence type="ECO:0000256" key="4">
    <source>
        <dbReference type="ARBA" id="ARBA00023002"/>
    </source>
</evidence>
<evidence type="ECO:0000259" key="6">
    <source>
        <dbReference type="SMART" id="SM00829"/>
    </source>
</evidence>
<sequence>MEGCAMFSSETMVAAVLGGPGVIETTRLPIPAVGPDEVLVQVRRASLCGSDLKIRDRSFFSGDGPPPGIFVPGHEYAGVVAAVGESVDEFTVGDRVVTEAHRGCMRCVNCLAGTYTGCLNYGRKDKGHRAQGMTVHGGFAEYVVNHVSTLYRLPDSVGFDAAVVLTTVGSVMHAFDALGSLLSGASIAVLGPGPIGLLAVQVARQLGADPIALIGTRHSRLELGKRFGADLVLNSREQDPVDAVRDLTGGRGADIVLECSGAPSAVNEALHMTKRAGKVVLVGFSSSRCRRISTTPS</sequence>
<dbReference type="SMART" id="SM00829">
    <property type="entry name" value="PKS_ER"/>
    <property type="match status" value="1"/>
</dbReference>
<evidence type="ECO:0000256" key="1">
    <source>
        <dbReference type="ARBA" id="ARBA00001947"/>
    </source>
</evidence>
<dbReference type="InterPro" id="IPR002328">
    <property type="entry name" value="ADH_Zn_CS"/>
</dbReference>
<comment type="cofactor">
    <cofactor evidence="1 5">
        <name>Zn(2+)</name>
        <dbReference type="ChEBI" id="CHEBI:29105"/>
    </cofactor>
</comment>
<dbReference type="EMBL" id="BAABJP010000008">
    <property type="protein sequence ID" value="GAA5153552.1"/>
    <property type="molecule type" value="Genomic_DNA"/>
</dbReference>
<gene>
    <name evidence="7" type="ORF">GCM10023321_23960</name>
</gene>
<evidence type="ECO:0000313" key="7">
    <source>
        <dbReference type="EMBL" id="GAA5153552.1"/>
    </source>
</evidence>
<keyword evidence="3 5" id="KW-0862">Zinc</keyword>
<dbReference type="Gene3D" id="3.90.180.10">
    <property type="entry name" value="Medium-chain alcohol dehydrogenases, catalytic domain"/>
    <property type="match status" value="1"/>
</dbReference>
<dbReference type="Gene3D" id="3.40.50.720">
    <property type="entry name" value="NAD(P)-binding Rossmann-like Domain"/>
    <property type="match status" value="1"/>
</dbReference>
<organism evidence="7 8">
    <name type="scientific">Pseudonocardia eucalypti</name>
    <dbReference type="NCBI Taxonomy" id="648755"/>
    <lineage>
        <taxon>Bacteria</taxon>
        <taxon>Bacillati</taxon>
        <taxon>Actinomycetota</taxon>
        <taxon>Actinomycetes</taxon>
        <taxon>Pseudonocardiales</taxon>
        <taxon>Pseudonocardiaceae</taxon>
        <taxon>Pseudonocardia</taxon>
    </lineage>
</organism>
<proteinExistence type="inferred from homology"/>
<dbReference type="SUPFAM" id="SSF50129">
    <property type="entry name" value="GroES-like"/>
    <property type="match status" value="1"/>
</dbReference>
<dbReference type="InterPro" id="IPR036291">
    <property type="entry name" value="NAD(P)-bd_dom_sf"/>
</dbReference>
<dbReference type="PROSITE" id="PS00059">
    <property type="entry name" value="ADH_ZINC"/>
    <property type="match status" value="1"/>
</dbReference>
<evidence type="ECO:0000256" key="5">
    <source>
        <dbReference type="RuleBase" id="RU361277"/>
    </source>
</evidence>
<dbReference type="SUPFAM" id="SSF51735">
    <property type="entry name" value="NAD(P)-binding Rossmann-fold domains"/>
    <property type="match status" value="1"/>
</dbReference>
<keyword evidence="4" id="KW-0560">Oxidoreductase</keyword>
<comment type="similarity">
    <text evidence="5">Belongs to the zinc-containing alcohol dehydrogenase family.</text>
</comment>
<dbReference type="InterPro" id="IPR013154">
    <property type="entry name" value="ADH-like_N"/>
</dbReference>
<dbReference type="Pfam" id="PF08240">
    <property type="entry name" value="ADH_N"/>
    <property type="match status" value="1"/>
</dbReference>